<dbReference type="STRING" id="1045558.SAMN05216175_10151"/>
<dbReference type="AlphaFoldDB" id="A0A1I2LN53"/>
<evidence type="ECO:0000256" key="4">
    <source>
        <dbReference type="SAM" id="SignalP"/>
    </source>
</evidence>
<feature type="domain" description="Multidrug resistance protein MdtA-like C-terminal permuted SH3" evidence="8">
    <location>
        <begin position="308"/>
        <end position="367"/>
    </location>
</feature>
<reference evidence="10" key="1">
    <citation type="submission" date="2016-10" db="EMBL/GenBank/DDBJ databases">
        <authorList>
            <person name="Varghese N."/>
            <person name="Submissions S."/>
        </authorList>
    </citation>
    <scope>NUCLEOTIDE SEQUENCE [LARGE SCALE GENOMIC DNA]</scope>
    <source>
        <strain evidence="10">CGMCC 1.10971</strain>
    </source>
</reference>
<name>A0A1I2LN53_9GAMM</name>
<dbReference type="PANTHER" id="PTHR30158:SF26">
    <property type="entry name" value="RESISTANCE-NODULATION-CELL DIVISION (RND) MULTIDRUG EFFLUX MEMBRANE FUSION PROTEIN MEXE"/>
    <property type="match status" value="1"/>
</dbReference>
<dbReference type="InterPro" id="IPR058626">
    <property type="entry name" value="MdtA-like_b-barrel"/>
</dbReference>
<feature type="domain" description="Multidrug resistance protein MdtA-like barrel-sandwich hybrid" evidence="6">
    <location>
        <begin position="65"/>
        <end position="202"/>
    </location>
</feature>
<proteinExistence type="inferred from homology"/>
<dbReference type="PROSITE" id="PS51257">
    <property type="entry name" value="PROKAR_LIPOPROTEIN"/>
    <property type="match status" value="1"/>
</dbReference>
<feature type="signal peptide" evidence="4">
    <location>
        <begin position="1"/>
        <end position="28"/>
    </location>
</feature>
<keyword evidence="3" id="KW-0175">Coiled coil</keyword>
<evidence type="ECO:0000256" key="2">
    <source>
        <dbReference type="ARBA" id="ARBA00009477"/>
    </source>
</evidence>
<feature type="domain" description="Multidrug resistance protein MdtA-like beta-barrel" evidence="7">
    <location>
        <begin position="243"/>
        <end position="299"/>
    </location>
</feature>
<gene>
    <name evidence="9" type="ORF">SAMN05216175_10151</name>
</gene>
<dbReference type="Pfam" id="PF25944">
    <property type="entry name" value="Beta-barrel_RND"/>
    <property type="match status" value="1"/>
</dbReference>
<sequence>MSNKKMIRNLTLGSIVTLLLTACGGKEAAAPSASSPPPTVSVAQVIHERITEWDEFTGRLQAPQTVSLVPRVSGYIEKVMFQEGALVKKSDVLFLIDSQPFDTEVNRLKADLNNAKAAAKLANHDYDRAKKLAKQRAISNEAVDNRFAQQQQTAAQVASVQAALTRAQLDVAYTQVTAPIDGRVSYALVTEGNFVNAGQSELTSLVSTDSMYAYFDLDEQTYLKYGMLANAGKRADTRDTNTDKPVYMGLANDTGYSHIGYIDFVDNRMNQQTGTIRVRARFANQDNNLIPGLFARLKLIGSDTYEGILVDNKAIGTDLNNKFVLVVNAENTLEYRPVTLGETINGLRIVTQGLSPEDVIVVNGLQRVRPAMQIKPKSVAMASDEELALIHAEQQTLDRASAAALSSTAEPTDNRS</sequence>
<dbReference type="InterPro" id="IPR058624">
    <property type="entry name" value="MdtA-like_HH"/>
</dbReference>
<dbReference type="FunFam" id="2.40.420.20:FF:000001">
    <property type="entry name" value="Efflux RND transporter periplasmic adaptor subunit"/>
    <property type="match status" value="1"/>
</dbReference>
<dbReference type="PANTHER" id="PTHR30158">
    <property type="entry name" value="ACRA/E-RELATED COMPONENT OF DRUG EFFLUX TRANSPORTER"/>
    <property type="match status" value="1"/>
</dbReference>
<comment type="similarity">
    <text evidence="2">Belongs to the membrane fusion protein (MFP) (TC 8.A.1) family.</text>
</comment>
<evidence type="ECO:0000256" key="3">
    <source>
        <dbReference type="SAM" id="Coils"/>
    </source>
</evidence>
<evidence type="ECO:0000313" key="9">
    <source>
        <dbReference type="EMBL" id="SFF78847.1"/>
    </source>
</evidence>
<evidence type="ECO:0000259" key="8">
    <source>
        <dbReference type="Pfam" id="PF25967"/>
    </source>
</evidence>
<feature type="domain" description="Multidrug resistance protein MdtA-like alpha-helical hairpin" evidence="5">
    <location>
        <begin position="106"/>
        <end position="174"/>
    </location>
</feature>
<dbReference type="SUPFAM" id="SSF111369">
    <property type="entry name" value="HlyD-like secretion proteins"/>
    <property type="match status" value="1"/>
</dbReference>
<keyword evidence="10" id="KW-1185">Reference proteome</keyword>
<dbReference type="Gene3D" id="2.40.50.100">
    <property type="match status" value="1"/>
</dbReference>
<dbReference type="RefSeq" id="WP_090722930.1">
    <property type="nucleotide sequence ID" value="NZ_FOOU01000001.1"/>
</dbReference>
<protein>
    <submittedName>
        <fullName evidence="9">Membrane fusion protein, multidrug efflux system</fullName>
    </submittedName>
</protein>
<dbReference type="Proteomes" id="UP000198623">
    <property type="component" value="Unassembled WGS sequence"/>
</dbReference>
<evidence type="ECO:0000259" key="7">
    <source>
        <dbReference type="Pfam" id="PF25944"/>
    </source>
</evidence>
<dbReference type="EMBL" id="FOOU01000001">
    <property type="protein sequence ID" value="SFF78847.1"/>
    <property type="molecule type" value="Genomic_DNA"/>
</dbReference>
<dbReference type="InterPro" id="IPR058627">
    <property type="entry name" value="MdtA-like_C"/>
</dbReference>
<dbReference type="Pfam" id="PF25967">
    <property type="entry name" value="RND-MFP_C"/>
    <property type="match status" value="1"/>
</dbReference>
<dbReference type="OrthoDB" id="9800613at2"/>
<dbReference type="Gene3D" id="1.10.287.470">
    <property type="entry name" value="Helix hairpin bin"/>
    <property type="match status" value="1"/>
</dbReference>
<evidence type="ECO:0000259" key="6">
    <source>
        <dbReference type="Pfam" id="PF25917"/>
    </source>
</evidence>
<dbReference type="InterPro" id="IPR058625">
    <property type="entry name" value="MdtA-like_BSH"/>
</dbReference>
<feature type="chain" id="PRO_5011538098" evidence="4">
    <location>
        <begin position="29"/>
        <end position="416"/>
    </location>
</feature>
<keyword evidence="4" id="KW-0732">Signal</keyword>
<evidence type="ECO:0000259" key="5">
    <source>
        <dbReference type="Pfam" id="PF25876"/>
    </source>
</evidence>
<accession>A0A1I2LN53</accession>
<evidence type="ECO:0000313" key="10">
    <source>
        <dbReference type="Proteomes" id="UP000198623"/>
    </source>
</evidence>
<comment type="subcellular location">
    <subcellularLocation>
        <location evidence="1">Cell inner membrane</location>
        <topology evidence="1">Lipid-anchor</topology>
    </subcellularLocation>
</comment>
<dbReference type="Gene3D" id="2.40.30.170">
    <property type="match status" value="1"/>
</dbReference>
<dbReference type="InterPro" id="IPR006143">
    <property type="entry name" value="RND_pump_MFP"/>
</dbReference>
<dbReference type="GO" id="GO:0005886">
    <property type="term" value="C:plasma membrane"/>
    <property type="evidence" value="ECO:0007669"/>
    <property type="project" value="UniProtKB-SubCell"/>
</dbReference>
<evidence type="ECO:0000256" key="1">
    <source>
        <dbReference type="ARBA" id="ARBA00004519"/>
    </source>
</evidence>
<dbReference type="Pfam" id="PF25876">
    <property type="entry name" value="HH_MFP_RND"/>
    <property type="match status" value="1"/>
</dbReference>
<dbReference type="GO" id="GO:0022857">
    <property type="term" value="F:transmembrane transporter activity"/>
    <property type="evidence" value="ECO:0007669"/>
    <property type="project" value="InterPro"/>
</dbReference>
<dbReference type="NCBIfam" id="TIGR01730">
    <property type="entry name" value="RND_mfp"/>
    <property type="match status" value="1"/>
</dbReference>
<dbReference type="GO" id="GO:0046677">
    <property type="term" value="P:response to antibiotic"/>
    <property type="evidence" value="ECO:0007669"/>
    <property type="project" value="TreeGrafter"/>
</dbReference>
<dbReference type="Gene3D" id="2.40.420.20">
    <property type="match status" value="1"/>
</dbReference>
<feature type="coiled-coil region" evidence="3">
    <location>
        <begin position="105"/>
        <end position="132"/>
    </location>
</feature>
<organism evidence="9 10">
    <name type="scientific">Neptunomonas qingdaonensis</name>
    <dbReference type="NCBI Taxonomy" id="1045558"/>
    <lineage>
        <taxon>Bacteria</taxon>
        <taxon>Pseudomonadati</taxon>
        <taxon>Pseudomonadota</taxon>
        <taxon>Gammaproteobacteria</taxon>
        <taxon>Oceanospirillales</taxon>
        <taxon>Oceanospirillaceae</taxon>
        <taxon>Neptunomonas</taxon>
    </lineage>
</organism>
<dbReference type="Pfam" id="PF25917">
    <property type="entry name" value="BSH_RND"/>
    <property type="match status" value="1"/>
</dbReference>